<dbReference type="GO" id="GO:0016491">
    <property type="term" value="F:oxidoreductase activity"/>
    <property type="evidence" value="ECO:0007669"/>
    <property type="project" value="UniProtKB-KW"/>
</dbReference>
<dbReference type="InterPro" id="IPR002347">
    <property type="entry name" value="SDR_fam"/>
</dbReference>
<evidence type="ECO:0000256" key="3">
    <source>
        <dbReference type="RuleBase" id="RU000363"/>
    </source>
</evidence>
<accession>A0A3G9J5B2</accession>
<protein>
    <submittedName>
        <fullName evidence="5">Putative short-chain dehydrogenase/reductase</fullName>
    </submittedName>
</protein>
<evidence type="ECO:0000313" key="6">
    <source>
        <dbReference type="Proteomes" id="UP000271573"/>
    </source>
</evidence>
<evidence type="ECO:0000256" key="1">
    <source>
        <dbReference type="ARBA" id="ARBA00006484"/>
    </source>
</evidence>
<dbReference type="InterPro" id="IPR036291">
    <property type="entry name" value="NAD(P)-bd_dom_sf"/>
</dbReference>
<reference evidence="5 6" key="1">
    <citation type="submission" date="2018-11" db="EMBL/GenBank/DDBJ databases">
        <title>Complete genome sequence of Nocardioides baekrokdamisoli strain KCTC 39748.</title>
        <authorList>
            <person name="Kang S.W."/>
            <person name="Lee K.C."/>
            <person name="Kim K.K."/>
            <person name="Kim J.S."/>
            <person name="Kim D.S."/>
            <person name="Ko S.H."/>
            <person name="Yang S.H."/>
            <person name="Shin Y.K."/>
            <person name="Lee J.S."/>
        </authorList>
    </citation>
    <scope>NUCLEOTIDE SEQUENCE [LARGE SCALE GENOMIC DNA]</scope>
    <source>
        <strain evidence="5 6">KCTC 39748</strain>
    </source>
</reference>
<dbReference type="EMBL" id="AP019307">
    <property type="protein sequence ID" value="BBH18524.1"/>
    <property type="molecule type" value="Genomic_DNA"/>
</dbReference>
<dbReference type="PANTHER" id="PTHR24320:SF148">
    <property type="entry name" value="NAD(P)-BINDING ROSSMANN-FOLD SUPERFAMILY PROTEIN"/>
    <property type="match status" value="1"/>
</dbReference>
<dbReference type="SUPFAM" id="SSF51735">
    <property type="entry name" value="NAD(P)-binding Rossmann-fold domains"/>
    <property type="match status" value="1"/>
</dbReference>
<feature type="region of interest" description="Disordered" evidence="4">
    <location>
        <begin position="188"/>
        <end position="207"/>
    </location>
</feature>
<comment type="similarity">
    <text evidence="1 3">Belongs to the short-chain dehydrogenases/reductases (SDR) family.</text>
</comment>
<dbReference type="Pfam" id="PF00106">
    <property type="entry name" value="adh_short"/>
    <property type="match status" value="1"/>
</dbReference>
<keyword evidence="2" id="KW-0560">Oxidoreductase</keyword>
<dbReference type="Proteomes" id="UP000271573">
    <property type="component" value="Chromosome"/>
</dbReference>
<keyword evidence="6" id="KW-1185">Reference proteome</keyword>
<name>A0A3G9J5B2_9ACTN</name>
<evidence type="ECO:0000313" key="5">
    <source>
        <dbReference type="EMBL" id="BBH18524.1"/>
    </source>
</evidence>
<dbReference type="Gene3D" id="3.40.50.720">
    <property type="entry name" value="NAD(P)-binding Rossmann-like Domain"/>
    <property type="match status" value="1"/>
</dbReference>
<evidence type="ECO:0000256" key="4">
    <source>
        <dbReference type="SAM" id="MobiDB-lite"/>
    </source>
</evidence>
<gene>
    <name evidence="5" type="ORF">Back2_28110</name>
</gene>
<dbReference type="PRINTS" id="PR00080">
    <property type="entry name" value="SDRFAMILY"/>
</dbReference>
<dbReference type="PRINTS" id="PR00081">
    <property type="entry name" value="GDHRDH"/>
</dbReference>
<dbReference type="OrthoDB" id="4577644at2"/>
<proteinExistence type="inferred from homology"/>
<dbReference type="RefSeq" id="WP_125569817.1">
    <property type="nucleotide sequence ID" value="NZ_AP019307.1"/>
</dbReference>
<dbReference type="PANTHER" id="PTHR24320">
    <property type="entry name" value="RETINOL DEHYDROGENASE"/>
    <property type="match status" value="1"/>
</dbReference>
<sequence length="293" mass="31040">MSRWKQVPPQPSRTFLVTGASSGVGLATADALAQAGARVIMAVRNRVKGEEAAATISPANGGSVEIGVVDLADQTSVRTFAATVGEIDVLINNAGVLGVPYELTPEGVEMHFATNHLGHYSLTNLLLPRIRERVVVVASASHKTGDLQLDDLDWARRGYKAYAAYAASKLANLQFLTELDRRLREAPSPVRATGAHPGTTGTNITAHSTSRLRKAVGGWGHQLTGMPPWKGALPSLYAATEDVPGNSYIGPTGMFELYGWPGPASRTPASLDTAASRALWDRSAELTGIDFQA</sequence>
<dbReference type="AlphaFoldDB" id="A0A3G9J5B2"/>
<dbReference type="KEGG" id="nbe:Back2_28110"/>
<organism evidence="5 6">
    <name type="scientific">Nocardioides baekrokdamisoli</name>
    <dbReference type="NCBI Taxonomy" id="1804624"/>
    <lineage>
        <taxon>Bacteria</taxon>
        <taxon>Bacillati</taxon>
        <taxon>Actinomycetota</taxon>
        <taxon>Actinomycetes</taxon>
        <taxon>Propionibacteriales</taxon>
        <taxon>Nocardioidaceae</taxon>
        <taxon>Nocardioides</taxon>
    </lineage>
</organism>
<evidence type="ECO:0000256" key="2">
    <source>
        <dbReference type="ARBA" id="ARBA00023002"/>
    </source>
</evidence>